<feature type="transmembrane region" description="Helical" evidence="1">
    <location>
        <begin position="162"/>
        <end position="194"/>
    </location>
</feature>
<feature type="transmembrane region" description="Helical" evidence="1">
    <location>
        <begin position="342"/>
        <end position="361"/>
    </location>
</feature>
<comment type="caution">
    <text evidence="2">The sequence shown here is derived from an EMBL/GenBank/DDBJ whole genome shotgun (WGS) entry which is preliminary data.</text>
</comment>
<reference evidence="2 3" key="1">
    <citation type="submission" date="2020-08" db="EMBL/GenBank/DDBJ databases">
        <title>Functional genomics of gut bacteria from endangered species of beetles.</title>
        <authorList>
            <person name="Carlos-Shanley C."/>
        </authorList>
    </citation>
    <scope>NUCLEOTIDE SEQUENCE [LARGE SCALE GENOMIC DNA]</scope>
    <source>
        <strain evidence="2 3">S00070</strain>
    </source>
</reference>
<sequence>MTKFKLLFTLSIIVPILMLLTFLSYYNRFPTGDDAWFAEETYWLLKDGVIRSEFFRGLLGWEKQLFVSHKLFLCFGSIMMLIGGSSLYVLKLTSLLFLALLVFLFKGYIAHRQLEKTSLYIVLFLLFSNTLIVKMSFEYRPEVMMMTLGFASYLLIQYQQKYLVALGGVLSGMALLCHLNGIIYIIAGFFMFIFSGKKIKALIFIVFASLTSIFYFYDIWQANGFDVWLYQFRNDPATQNAFGLVNKLKVMLSFPSIFFKSPQEMAISILLISFCWTYRKKLNELPRNLIVYAIVLVISFWLITKRASGLYEMLFIPIMMTFIIELFGLIEDKPSFKLSKPILFAFFLYFVIGFVGIIQLIHKIHSRPFLPDKYAALRKFIPAKSKGLVPLQFFFNEYENHESLLCFENFDFQLAQSTLKADTESLANWARKNNVKFILFDYKNNKANFFPKPREVLKGYQLSYFDGDFAVYVELKNM</sequence>
<feature type="transmembrane region" description="Helical" evidence="1">
    <location>
        <begin position="201"/>
        <end position="220"/>
    </location>
</feature>
<evidence type="ECO:0000256" key="1">
    <source>
        <dbReference type="SAM" id="Phobius"/>
    </source>
</evidence>
<name>A0A841EMU2_9BACT</name>
<feature type="transmembrane region" description="Helical" evidence="1">
    <location>
        <begin position="6"/>
        <end position="26"/>
    </location>
</feature>
<protein>
    <recommendedName>
        <fullName evidence="4">Dolichyl-phosphate-mannose-protein mannosyltransferase</fullName>
    </recommendedName>
</protein>
<proteinExistence type="predicted"/>
<feature type="transmembrane region" description="Helical" evidence="1">
    <location>
        <begin position="285"/>
        <end position="303"/>
    </location>
</feature>
<evidence type="ECO:0008006" key="4">
    <source>
        <dbReference type="Google" id="ProtNLM"/>
    </source>
</evidence>
<dbReference type="RefSeq" id="WP_184130341.1">
    <property type="nucleotide sequence ID" value="NZ_JACHKT010000003.1"/>
</dbReference>
<accession>A0A841EMU2</accession>
<feature type="transmembrane region" description="Helical" evidence="1">
    <location>
        <begin position="257"/>
        <end position="278"/>
    </location>
</feature>
<keyword evidence="3" id="KW-1185">Reference proteome</keyword>
<dbReference type="EMBL" id="JACHKT010000003">
    <property type="protein sequence ID" value="MBB6002058.1"/>
    <property type="molecule type" value="Genomic_DNA"/>
</dbReference>
<dbReference type="AlphaFoldDB" id="A0A841EMU2"/>
<feature type="transmembrane region" description="Helical" evidence="1">
    <location>
        <begin position="117"/>
        <end position="137"/>
    </location>
</feature>
<organism evidence="2 3">
    <name type="scientific">Arcicella rosea</name>
    <dbReference type="NCBI Taxonomy" id="502909"/>
    <lineage>
        <taxon>Bacteria</taxon>
        <taxon>Pseudomonadati</taxon>
        <taxon>Bacteroidota</taxon>
        <taxon>Cytophagia</taxon>
        <taxon>Cytophagales</taxon>
        <taxon>Flectobacillaceae</taxon>
        <taxon>Arcicella</taxon>
    </lineage>
</organism>
<feature type="transmembrane region" description="Helical" evidence="1">
    <location>
        <begin position="88"/>
        <end position="105"/>
    </location>
</feature>
<evidence type="ECO:0000313" key="2">
    <source>
        <dbReference type="EMBL" id="MBB6002058.1"/>
    </source>
</evidence>
<gene>
    <name evidence="2" type="ORF">HNP25_000707</name>
</gene>
<feature type="transmembrane region" description="Helical" evidence="1">
    <location>
        <begin position="309"/>
        <end position="330"/>
    </location>
</feature>
<keyword evidence="1" id="KW-0812">Transmembrane</keyword>
<keyword evidence="1" id="KW-1133">Transmembrane helix</keyword>
<dbReference type="Proteomes" id="UP000524404">
    <property type="component" value="Unassembled WGS sequence"/>
</dbReference>
<keyword evidence="1" id="KW-0472">Membrane</keyword>
<evidence type="ECO:0000313" key="3">
    <source>
        <dbReference type="Proteomes" id="UP000524404"/>
    </source>
</evidence>